<proteinExistence type="inferred from homology"/>
<evidence type="ECO:0000259" key="2">
    <source>
        <dbReference type="Pfam" id="PF00857"/>
    </source>
</evidence>
<dbReference type="HOGENOM" id="CLU_066901_1_1_1"/>
<dbReference type="OMA" id="LTRQSAW"/>
<keyword evidence="4" id="KW-1185">Reference proteome</keyword>
<dbReference type="eggNOG" id="ENOG502QSGT">
    <property type="taxonomic scope" value="Eukaryota"/>
</dbReference>
<evidence type="ECO:0000313" key="3">
    <source>
        <dbReference type="EMBL" id="EMR67666.1"/>
    </source>
</evidence>
<dbReference type="Gene3D" id="3.40.50.850">
    <property type="entry name" value="Isochorismatase-like"/>
    <property type="match status" value="1"/>
</dbReference>
<evidence type="ECO:0000256" key="1">
    <source>
        <dbReference type="ARBA" id="ARBA00006336"/>
    </source>
</evidence>
<dbReference type="OrthoDB" id="167809at2759"/>
<dbReference type="AlphaFoldDB" id="M7TCR2"/>
<comment type="similarity">
    <text evidence="1">Belongs to the isochorismatase family.</text>
</comment>
<feature type="domain" description="Isochorismatase-like" evidence="2">
    <location>
        <begin position="22"/>
        <end position="125"/>
    </location>
</feature>
<dbReference type="EMBL" id="KB706384">
    <property type="protein sequence ID" value="EMR67666.1"/>
    <property type="molecule type" value="Genomic_DNA"/>
</dbReference>
<name>M7TCR2_EUTLA</name>
<dbReference type="SUPFAM" id="SSF52499">
    <property type="entry name" value="Isochorismatase-like hydrolases"/>
    <property type="match status" value="1"/>
</dbReference>
<dbReference type="InterPro" id="IPR000868">
    <property type="entry name" value="Isochorismatase-like_dom"/>
</dbReference>
<dbReference type="GO" id="GO:0016787">
    <property type="term" value="F:hydrolase activity"/>
    <property type="evidence" value="ECO:0007669"/>
    <property type="project" value="UniProtKB-KW"/>
</dbReference>
<protein>
    <submittedName>
        <fullName evidence="3">Putative isochorismatase hydrolase protein</fullName>
    </submittedName>
</protein>
<dbReference type="KEGG" id="ela:UCREL1_5317"/>
<dbReference type="InterPro" id="IPR036380">
    <property type="entry name" value="Isochorismatase-like_sf"/>
</dbReference>
<accession>M7TCR2</accession>
<gene>
    <name evidence="3" type="ORF">UCREL1_5317</name>
</gene>
<dbReference type="PANTHER" id="PTHR43559">
    <property type="entry name" value="HYDROLASE YCAC-RELATED"/>
    <property type="match status" value="1"/>
</dbReference>
<keyword evidence="3" id="KW-0378">Hydrolase</keyword>
<reference evidence="4" key="1">
    <citation type="journal article" date="2013" name="Genome Announc.">
        <title>Draft genome sequence of the grapevine dieback fungus Eutypa lata UCR-EL1.</title>
        <authorList>
            <person name="Blanco-Ulate B."/>
            <person name="Rolshausen P.E."/>
            <person name="Cantu D."/>
        </authorList>
    </citation>
    <scope>NUCLEOTIDE SEQUENCE [LARGE SCALE GENOMIC DNA]</scope>
    <source>
        <strain evidence="4">UCR-EL1</strain>
    </source>
</reference>
<sequence>MYAQAELGRVFDLPVVMTTSSETGPNGPLPDEFLEWYPDAPLIKRLGEVDAWDNPDFREAVIAANKSQIIIGGIVTDVCTTFLALSLREAGYSVFANQEASATTTAEIRNEANNRMRDAGVQILSYFAIVSELMRDWRNTPGALQIFPLLDKYYPAYGMVARGHRAAVHNGTVLPGEDVLP</sequence>
<dbReference type="InterPro" id="IPR053152">
    <property type="entry name" value="Hydrolase_YcaC-like"/>
</dbReference>
<dbReference type="PANTHER" id="PTHR43559:SF3">
    <property type="entry name" value="HYDROLASE YCAC-RELATED"/>
    <property type="match status" value="1"/>
</dbReference>
<organism evidence="3 4">
    <name type="scientific">Eutypa lata (strain UCR-EL1)</name>
    <name type="common">Grapevine dieback disease fungus</name>
    <name type="synonym">Eutypa armeniacae</name>
    <dbReference type="NCBI Taxonomy" id="1287681"/>
    <lineage>
        <taxon>Eukaryota</taxon>
        <taxon>Fungi</taxon>
        <taxon>Dikarya</taxon>
        <taxon>Ascomycota</taxon>
        <taxon>Pezizomycotina</taxon>
        <taxon>Sordariomycetes</taxon>
        <taxon>Xylariomycetidae</taxon>
        <taxon>Xylariales</taxon>
        <taxon>Diatrypaceae</taxon>
        <taxon>Eutypa</taxon>
    </lineage>
</organism>
<dbReference type="Proteomes" id="UP000012174">
    <property type="component" value="Unassembled WGS sequence"/>
</dbReference>
<dbReference type="Pfam" id="PF00857">
    <property type="entry name" value="Isochorismatase"/>
    <property type="match status" value="1"/>
</dbReference>
<evidence type="ECO:0000313" key="4">
    <source>
        <dbReference type="Proteomes" id="UP000012174"/>
    </source>
</evidence>